<dbReference type="Proteomes" id="UP000036449">
    <property type="component" value="Unassembled WGS sequence"/>
</dbReference>
<reference evidence="2 3" key="1">
    <citation type="submission" date="2015-03" db="EMBL/GenBank/DDBJ databases">
        <title>Genome sequencing of Methylobacterium tarhaniae DSM 25844.</title>
        <authorList>
            <person name="Chaudhry V."/>
            <person name="Patil P.B."/>
        </authorList>
    </citation>
    <scope>NUCLEOTIDE SEQUENCE [LARGE SCALE GENOMIC DNA]</scope>
    <source>
        <strain evidence="2 3">DSM 25844</strain>
    </source>
</reference>
<organism evidence="2 3">
    <name type="scientific">Methylobacterium tarhaniae</name>
    <dbReference type="NCBI Taxonomy" id="1187852"/>
    <lineage>
        <taxon>Bacteria</taxon>
        <taxon>Pseudomonadati</taxon>
        <taxon>Pseudomonadota</taxon>
        <taxon>Alphaproteobacteria</taxon>
        <taxon>Hyphomicrobiales</taxon>
        <taxon>Methylobacteriaceae</taxon>
        <taxon>Methylobacterium</taxon>
    </lineage>
</organism>
<dbReference type="AlphaFoldDB" id="A0A0J6SPF1"/>
<gene>
    <name evidence="2" type="ORF">VQ03_19735</name>
</gene>
<proteinExistence type="predicted"/>
<name>A0A0J6SPF1_9HYPH</name>
<protein>
    <submittedName>
        <fullName evidence="2">Uncharacterized protein</fullName>
    </submittedName>
</protein>
<dbReference type="PATRIC" id="fig|1187852.3.peg.1357"/>
<comment type="caution">
    <text evidence="2">The sequence shown here is derived from an EMBL/GenBank/DDBJ whole genome shotgun (WGS) entry which is preliminary data.</text>
</comment>
<evidence type="ECO:0000313" key="3">
    <source>
        <dbReference type="Proteomes" id="UP000036449"/>
    </source>
</evidence>
<sequence length="106" mass="11731">MEDKWFIYLEQNELFAHRSWTGKAVFKLAFVQDTDVVRVVAAECASDVCAARGAAYEAELLGFLIDNLLLGRSTPFPIPADVKDGPEGAYQHHVAGTGYPERTEEV</sequence>
<evidence type="ECO:0000313" key="2">
    <source>
        <dbReference type="EMBL" id="KMO37100.1"/>
    </source>
</evidence>
<keyword evidence="3" id="KW-1185">Reference proteome</keyword>
<evidence type="ECO:0000256" key="1">
    <source>
        <dbReference type="SAM" id="MobiDB-lite"/>
    </source>
</evidence>
<accession>A0A0J6SPF1</accession>
<feature type="region of interest" description="Disordered" evidence="1">
    <location>
        <begin position="82"/>
        <end position="106"/>
    </location>
</feature>
<dbReference type="EMBL" id="LABZ01000139">
    <property type="protein sequence ID" value="KMO37100.1"/>
    <property type="molecule type" value="Genomic_DNA"/>
</dbReference>